<evidence type="ECO:0000256" key="1">
    <source>
        <dbReference type="SAM" id="Phobius"/>
    </source>
</evidence>
<organism evidence="3 4">
    <name type="scientific">Paenibacillus sambharensis</name>
    <dbReference type="NCBI Taxonomy" id="1803190"/>
    <lineage>
        <taxon>Bacteria</taxon>
        <taxon>Bacillati</taxon>
        <taxon>Bacillota</taxon>
        <taxon>Bacilli</taxon>
        <taxon>Bacillales</taxon>
        <taxon>Paenibacillaceae</taxon>
        <taxon>Paenibacillus</taxon>
    </lineage>
</organism>
<dbReference type="Pfam" id="PF00990">
    <property type="entry name" value="GGDEF"/>
    <property type="match status" value="1"/>
</dbReference>
<dbReference type="InterPro" id="IPR029787">
    <property type="entry name" value="Nucleotide_cyclase"/>
</dbReference>
<dbReference type="AlphaFoldDB" id="A0A2W1L5N5"/>
<dbReference type="Gene3D" id="3.30.70.270">
    <property type="match status" value="1"/>
</dbReference>
<evidence type="ECO:0000313" key="3">
    <source>
        <dbReference type="EMBL" id="PZD95438.1"/>
    </source>
</evidence>
<gene>
    <name evidence="3" type="ORF">DNH61_12960</name>
</gene>
<feature type="transmembrane region" description="Helical" evidence="1">
    <location>
        <begin position="53"/>
        <end position="73"/>
    </location>
</feature>
<feature type="transmembrane region" description="Helical" evidence="1">
    <location>
        <begin position="93"/>
        <end position="116"/>
    </location>
</feature>
<feature type="transmembrane region" description="Helical" evidence="1">
    <location>
        <begin position="20"/>
        <end position="41"/>
    </location>
</feature>
<name>A0A2W1L5N5_9BACL</name>
<dbReference type="GO" id="GO:0043709">
    <property type="term" value="P:cell adhesion involved in single-species biofilm formation"/>
    <property type="evidence" value="ECO:0007669"/>
    <property type="project" value="TreeGrafter"/>
</dbReference>
<feature type="transmembrane region" description="Helical" evidence="1">
    <location>
        <begin position="125"/>
        <end position="143"/>
    </location>
</feature>
<dbReference type="Proteomes" id="UP000249522">
    <property type="component" value="Unassembled WGS sequence"/>
</dbReference>
<dbReference type="PANTHER" id="PTHR45138:SF9">
    <property type="entry name" value="DIGUANYLATE CYCLASE DGCM-RELATED"/>
    <property type="match status" value="1"/>
</dbReference>
<dbReference type="NCBIfam" id="TIGR00254">
    <property type="entry name" value="GGDEF"/>
    <property type="match status" value="1"/>
</dbReference>
<dbReference type="GO" id="GO:1902201">
    <property type="term" value="P:negative regulation of bacterial-type flagellum-dependent cell motility"/>
    <property type="evidence" value="ECO:0007669"/>
    <property type="project" value="TreeGrafter"/>
</dbReference>
<dbReference type="EMBL" id="QKRB01000044">
    <property type="protein sequence ID" value="PZD95438.1"/>
    <property type="molecule type" value="Genomic_DNA"/>
</dbReference>
<keyword evidence="4" id="KW-1185">Reference proteome</keyword>
<keyword evidence="1" id="KW-0812">Transmembrane</keyword>
<feature type="transmembrane region" description="Helical" evidence="1">
    <location>
        <begin position="149"/>
        <end position="173"/>
    </location>
</feature>
<dbReference type="InterPro" id="IPR050469">
    <property type="entry name" value="Diguanylate_Cyclase"/>
</dbReference>
<dbReference type="SMART" id="SM00267">
    <property type="entry name" value="GGDEF"/>
    <property type="match status" value="1"/>
</dbReference>
<dbReference type="CDD" id="cd01949">
    <property type="entry name" value="GGDEF"/>
    <property type="match status" value="1"/>
</dbReference>
<sequence length="362" mass="39918">MSTPITAVHNRWTRIILNMLWAILGILIAGQLLIFISGTTIEADFPSQQYLTHYVLLPDTILVSLLTLLEYIIRKLSSYADFALFAGANIMGMVITLFIHLSVIAAPIVMILPLLVSTLMLNRRYLILSAVTGILFSSTLIVLQRESFAMIGLIIINDSVLFCTAMTGLGVILRGQELTSSLEKSVNSEKDLLIRNALMDRTTKIDPLTNLYNHKTYHEYMEKLLAHSGDNPYHLQLAVIDIDNFKSVNDTYGHAIGDIALKSVAQRIQEHIGPDDFAARYGGEEFVIILTGGDSGKALEQVEKIRQSVAATVIPELDGRMITISIGLHECLPGETKEQAFQAADDGLYTAKKSGKNLTVVQ</sequence>
<dbReference type="InterPro" id="IPR000160">
    <property type="entry name" value="GGDEF_dom"/>
</dbReference>
<dbReference type="FunFam" id="3.30.70.270:FF:000001">
    <property type="entry name" value="Diguanylate cyclase domain protein"/>
    <property type="match status" value="1"/>
</dbReference>
<keyword evidence="1" id="KW-1133">Transmembrane helix</keyword>
<dbReference type="SUPFAM" id="SSF55073">
    <property type="entry name" value="Nucleotide cyclase"/>
    <property type="match status" value="1"/>
</dbReference>
<reference evidence="3 4" key="1">
    <citation type="submission" date="2018-06" db="EMBL/GenBank/DDBJ databases">
        <title>Paenibacillus imtechensis sp. nov.</title>
        <authorList>
            <person name="Pinnaka A.K."/>
            <person name="Singh H."/>
            <person name="Kaur M."/>
        </authorList>
    </citation>
    <scope>NUCLEOTIDE SEQUENCE [LARGE SCALE GENOMIC DNA]</scope>
    <source>
        <strain evidence="3 4">SMB1</strain>
    </source>
</reference>
<dbReference type="PROSITE" id="PS50887">
    <property type="entry name" value="GGDEF"/>
    <property type="match status" value="1"/>
</dbReference>
<dbReference type="PANTHER" id="PTHR45138">
    <property type="entry name" value="REGULATORY COMPONENTS OF SENSORY TRANSDUCTION SYSTEM"/>
    <property type="match status" value="1"/>
</dbReference>
<dbReference type="InterPro" id="IPR043128">
    <property type="entry name" value="Rev_trsase/Diguanyl_cyclase"/>
</dbReference>
<comment type="caution">
    <text evidence="3">The sequence shown here is derived from an EMBL/GenBank/DDBJ whole genome shotgun (WGS) entry which is preliminary data.</text>
</comment>
<protein>
    <recommendedName>
        <fullName evidence="2">GGDEF domain-containing protein</fullName>
    </recommendedName>
</protein>
<dbReference type="OrthoDB" id="9759607at2"/>
<dbReference type="RefSeq" id="WP_111147068.1">
    <property type="nucleotide sequence ID" value="NZ_QKRB01000044.1"/>
</dbReference>
<dbReference type="GO" id="GO:0005886">
    <property type="term" value="C:plasma membrane"/>
    <property type="evidence" value="ECO:0007669"/>
    <property type="project" value="TreeGrafter"/>
</dbReference>
<evidence type="ECO:0000313" key="4">
    <source>
        <dbReference type="Proteomes" id="UP000249522"/>
    </source>
</evidence>
<keyword evidence="1" id="KW-0472">Membrane</keyword>
<evidence type="ECO:0000259" key="2">
    <source>
        <dbReference type="PROSITE" id="PS50887"/>
    </source>
</evidence>
<feature type="domain" description="GGDEF" evidence="2">
    <location>
        <begin position="233"/>
        <end position="362"/>
    </location>
</feature>
<accession>A0A2W1L5N5</accession>
<proteinExistence type="predicted"/>
<dbReference type="GO" id="GO:0052621">
    <property type="term" value="F:diguanylate cyclase activity"/>
    <property type="evidence" value="ECO:0007669"/>
    <property type="project" value="TreeGrafter"/>
</dbReference>